<dbReference type="InterPro" id="IPR034704">
    <property type="entry name" value="Ribosomal_bL28/bL31-like_sf"/>
</dbReference>
<dbReference type="GO" id="GO:1990904">
    <property type="term" value="C:ribonucleoprotein complex"/>
    <property type="evidence" value="ECO:0007669"/>
    <property type="project" value="UniProtKB-KW"/>
</dbReference>
<geneLocation type="plastid" evidence="6"/>
<sequence>MPKQCKIMRKCANNGYSISHSHIRTKKIQNVNLQKKKVWSDKKHRWIKLLISTKAIKSIYKIKF</sequence>
<dbReference type="HAMAP" id="MF_00373">
    <property type="entry name" value="Ribosomal_bL28"/>
    <property type="match status" value="1"/>
</dbReference>
<dbReference type="GO" id="GO:0006412">
    <property type="term" value="P:translation"/>
    <property type="evidence" value="ECO:0007669"/>
    <property type="project" value="InterPro"/>
</dbReference>
<evidence type="ECO:0000256" key="4">
    <source>
        <dbReference type="ARBA" id="ARBA00035265"/>
    </source>
</evidence>
<dbReference type="SUPFAM" id="SSF143800">
    <property type="entry name" value="L28p-like"/>
    <property type="match status" value="1"/>
</dbReference>
<name>A0A141SCW0_9FLOR</name>
<keyword evidence="2 6" id="KW-0689">Ribosomal protein</keyword>
<dbReference type="GeneID" id="27215575"/>
<organism evidence="6">
    <name type="scientific">Sporolithon durum</name>
    <dbReference type="NCBI Taxonomy" id="48970"/>
    <lineage>
        <taxon>Eukaryota</taxon>
        <taxon>Rhodophyta</taxon>
        <taxon>Florideophyceae</taxon>
        <taxon>Corallinophycidae</taxon>
        <taxon>Sporolithales</taxon>
        <taxon>Sporolithaceae</taxon>
        <taxon>Sporolithon</taxon>
    </lineage>
</organism>
<dbReference type="InterPro" id="IPR026569">
    <property type="entry name" value="Ribosomal_bL28"/>
</dbReference>
<proteinExistence type="inferred from homology"/>
<gene>
    <name evidence="6" type="primary">rpl28</name>
    <name evidence="6" type="ORF">Sdur_073</name>
</gene>
<evidence type="ECO:0000256" key="3">
    <source>
        <dbReference type="ARBA" id="ARBA00023274"/>
    </source>
</evidence>
<dbReference type="InterPro" id="IPR001383">
    <property type="entry name" value="Ribosomal_bL28_bact-type"/>
</dbReference>
<dbReference type="EMBL" id="KT266785">
    <property type="protein sequence ID" value="AMK96128.1"/>
    <property type="molecule type" value="Genomic_DNA"/>
</dbReference>
<dbReference type="GO" id="GO:0003735">
    <property type="term" value="F:structural constituent of ribosome"/>
    <property type="evidence" value="ECO:0007669"/>
    <property type="project" value="InterPro"/>
</dbReference>
<keyword evidence="3" id="KW-0687">Ribonucleoprotein</keyword>
<reference evidence="6" key="1">
    <citation type="submission" date="2015-07" db="EMBL/GenBank/DDBJ databases">
        <title>Reconstructing the complex evolutionary history of mobile plasmids in red algal genomes.</title>
        <authorList>
            <person name="Lee J."/>
            <person name="Kim K.M."/>
            <person name="Yang E.C."/>
            <person name="Miller K.A."/>
            <person name="Boo S.M."/>
            <person name="Bhattacharya D."/>
            <person name="Yoon H.S."/>
        </authorList>
    </citation>
    <scope>NUCLEOTIDE SEQUENCE</scope>
</reference>
<evidence type="ECO:0000256" key="5">
    <source>
        <dbReference type="ARBA" id="ARBA00035447"/>
    </source>
</evidence>
<protein>
    <recommendedName>
        <fullName evidence="4">Large ribosomal subunit protein bL28c</fullName>
    </recommendedName>
    <alternativeName>
        <fullName evidence="5">50S ribosomal protein L28, chloroplastic</fullName>
    </alternativeName>
</protein>
<keyword evidence="6" id="KW-0934">Plastid</keyword>
<evidence type="ECO:0000256" key="1">
    <source>
        <dbReference type="ARBA" id="ARBA00008760"/>
    </source>
</evidence>
<dbReference type="InterPro" id="IPR037147">
    <property type="entry name" value="Ribosomal_bL28_sf"/>
</dbReference>
<dbReference type="AlphaFoldDB" id="A0A141SCW0"/>
<dbReference type="Pfam" id="PF00830">
    <property type="entry name" value="Ribosomal_L28"/>
    <property type="match status" value="1"/>
</dbReference>
<dbReference type="RefSeq" id="YP_009243886.1">
    <property type="nucleotide sequence ID" value="NC_029857.1"/>
</dbReference>
<dbReference type="NCBIfam" id="TIGR00009">
    <property type="entry name" value="L28"/>
    <property type="match status" value="1"/>
</dbReference>
<comment type="similarity">
    <text evidence="1">Belongs to the bacterial ribosomal protein bL28 family.</text>
</comment>
<dbReference type="Gene3D" id="2.30.170.40">
    <property type="entry name" value="Ribosomal protein L28/L24"/>
    <property type="match status" value="1"/>
</dbReference>
<dbReference type="GO" id="GO:0005840">
    <property type="term" value="C:ribosome"/>
    <property type="evidence" value="ECO:0007669"/>
    <property type="project" value="UniProtKB-KW"/>
</dbReference>
<evidence type="ECO:0000313" key="6">
    <source>
        <dbReference type="EMBL" id="AMK96128.1"/>
    </source>
</evidence>
<accession>A0A141SCW0</accession>
<evidence type="ECO:0000256" key="2">
    <source>
        <dbReference type="ARBA" id="ARBA00022980"/>
    </source>
</evidence>